<feature type="compositionally biased region" description="Basic and acidic residues" evidence="1">
    <location>
        <begin position="44"/>
        <end position="71"/>
    </location>
</feature>
<organism evidence="2 3">
    <name type="scientific">Marchantia polymorpha subsp. ruderalis</name>
    <dbReference type="NCBI Taxonomy" id="1480154"/>
    <lineage>
        <taxon>Eukaryota</taxon>
        <taxon>Viridiplantae</taxon>
        <taxon>Streptophyta</taxon>
        <taxon>Embryophyta</taxon>
        <taxon>Marchantiophyta</taxon>
        <taxon>Marchantiopsida</taxon>
        <taxon>Marchantiidae</taxon>
        <taxon>Marchantiales</taxon>
        <taxon>Marchantiaceae</taxon>
        <taxon>Marchantia</taxon>
    </lineage>
</organism>
<feature type="compositionally biased region" description="Acidic residues" evidence="1">
    <location>
        <begin position="21"/>
        <end position="32"/>
    </location>
</feature>
<name>A0A176WHM9_MARPO</name>
<gene>
    <name evidence="2" type="ORF">AXG93_3671s1130</name>
</gene>
<dbReference type="EMBL" id="LVLJ01000837">
    <property type="protein sequence ID" value="OAE32394.1"/>
    <property type="molecule type" value="Genomic_DNA"/>
</dbReference>
<feature type="region of interest" description="Disordered" evidence="1">
    <location>
        <begin position="1"/>
        <end position="79"/>
    </location>
</feature>
<dbReference type="Proteomes" id="UP000077202">
    <property type="component" value="Unassembled WGS sequence"/>
</dbReference>
<evidence type="ECO:0000313" key="2">
    <source>
        <dbReference type="EMBL" id="OAE32394.1"/>
    </source>
</evidence>
<accession>A0A176WHM9</accession>
<proteinExistence type="predicted"/>
<reference evidence="2" key="1">
    <citation type="submission" date="2016-03" db="EMBL/GenBank/DDBJ databases">
        <title>Mechanisms controlling the formation of the plant cell surface in tip-growing cells are functionally conserved among land plants.</title>
        <authorList>
            <person name="Honkanen S."/>
            <person name="Jones V.A."/>
            <person name="Morieri G."/>
            <person name="Champion C."/>
            <person name="Hetherington A.J."/>
            <person name="Kelly S."/>
            <person name="Saint-Marcoux D."/>
            <person name="Proust H."/>
            <person name="Prescott H."/>
            <person name="Dolan L."/>
        </authorList>
    </citation>
    <scope>NUCLEOTIDE SEQUENCE [LARGE SCALE GENOMIC DNA]</scope>
    <source>
        <tissue evidence="2">Whole gametophyte</tissue>
    </source>
</reference>
<evidence type="ECO:0000256" key="1">
    <source>
        <dbReference type="SAM" id="MobiDB-lite"/>
    </source>
</evidence>
<protein>
    <submittedName>
        <fullName evidence="2">Uncharacterized protein</fullName>
    </submittedName>
</protein>
<dbReference type="AlphaFoldDB" id="A0A176WHM9"/>
<sequence>MPEAEREDAQVNQVELSPAEKDEDDEWLDEETMIGRVETQSASQKKELSVEKSKRDKKDAKRNELKPKELPPKTSVSST</sequence>
<evidence type="ECO:0000313" key="3">
    <source>
        <dbReference type="Proteomes" id="UP000077202"/>
    </source>
</evidence>
<keyword evidence="3" id="KW-1185">Reference proteome</keyword>
<comment type="caution">
    <text evidence="2">The sequence shown here is derived from an EMBL/GenBank/DDBJ whole genome shotgun (WGS) entry which is preliminary data.</text>
</comment>